<evidence type="ECO:0000256" key="2">
    <source>
        <dbReference type="SAM" id="MobiDB-lite"/>
    </source>
</evidence>
<dbReference type="SUPFAM" id="SSF89796">
    <property type="entry name" value="CoA-transferase family III (CaiB/BaiF)"/>
    <property type="match status" value="1"/>
</dbReference>
<dbReference type="InterPro" id="IPR044855">
    <property type="entry name" value="CoA-Trfase_III_dom3_sf"/>
</dbReference>
<keyword evidence="4" id="KW-1185">Reference proteome</keyword>
<gene>
    <name evidence="3" type="ORF">F6X53_06235</name>
</gene>
<evidence type="ECO:0000313" key="4">
    <source>
        <dbReference type="Proteomes" id="UP000474159"/>
    </source>
</evidence>
<feature type="region of interest" description="Disordered" evidence="2">
    <location>
        <begin position="376"/>
        <end position="399"/>
    </location>
</feature>
<dbReference type="AlphaFoldDB" id="A0A6L3T2J5"/>
<dbReference type="InterPro" id="IPR050483">
    <property type="entry name" value="CoA-transferase_III_domain"/>
</dbReference>
<accession>A0A6L3T2J5</accession>
<dbReference type="Gene3D" id="3.40.50.10540">
    <property type="entry name" value="Crotonobetainyl-coa:carnitine coa-transferase, domain 1"/>
    <property type="match status" value="1"/>
</dbReference>
<dbReference type="RefSeq" id="WP_150998353.1">
    <property type="nucleotide sequence ID" value="NZ_BPQY01000370.1"/>
</dbReference>
<dbReference type="EMBL" id="VZZK01000005">
    <property type="protein sequence ID" value="KAB1080296.1"/>
    <property type="molecule type" value="Genomic_DNA"/>
</dbReference>
<dbReference type="GO" id="GO:0008410">
    <property type="term" value="F:CoA-transferase activity"/>
    <property type="evidence" value="ECO:0007669"/>
    <property type="project" value="TreeGrafter"/>
</dbReference>
<protein>
    <submittedName>
        <fullName evidence="3">CoA transferase</fullName>
    </submittedName>
</protein>
<dbReference type="Pfam" id="PF02515">
    <property type="entry name" value="CoA_transf_3"/>
    <property type="match status" value="1"/>
</dbReference>
<organism evidence="3 4">
    <name type="scientific">Methylobacterium soli</name>
    <dbReference type="NCBI Taxonomy" id="553447"/>
    <lineage>
        <taxon>Bacteria</taxon>
        <taxon>Pseudomonadati</taxon>
        <taxon>Pseudomonadota</taxon>
        <taxon>Alphaproteobacteria</taxon>
        <taxon>Hyphomicrobiales</taxon>
        <taxon>Methylobacteriaceae</taxon>
        <taxon>Methylobacterium</taxon>
    </lineage>
</organism>
<dbReference type="Proteomes" id="UP000474159">
    <property type="component" value="Unassembled WGS sequence"/>
</dbReference>
<name>A0A6L3T2J5_9HYPH</name>
<reference evidence="3 4" key="1">
    <citation type="submission" date="2019-09" db="EMBL/GenBank/DDBJ databases">
        <title>YIM 48816 draft genome.</title>
        <authorList>
            <person name="Jiang L."/>
        </authorList>
    </citation>
    <scope>NUCLEOTIDE SEQUENCE [LARGE SCALE GENOMIC DNA]</scope>
    <source>
        <strain evidence="3 4">YIM 48816</strain>
    </source>
</reference>
<evidence type="ECO:0000313" key="3">
    <source>
        <dbReference type="EMBL" id="KAB1080296.1"/>
    </source>
</evidence>
<sequence>MEQERLPPLQGLKVVELARILAGPWIGQTLADLGASVVKVESPLGDDTRSWGPPFIERPDGRGGAEVSAAYFHAANRGKISVSCDFTEAADLARVKALIADADVVVENFKVGGLRPYGLDYESVRSTNPRIVYASVTGFGQTGPRAASPGYDFLVQGLCGIMDLTGEPAGEPQKVGVAWIDVFTGLYGGVGIQAALAERARSGLGQRVDLSLLDCGVAVLANQAMNHLAGGTTPRRMGNAHPNIVPYQVFPAADGHLIIACGNDRQFAALCGVLALDGLAARAEYATNPRRVENRDALCALIADRTGARTRADLIGALGAVGVPAGPINTVAEALDDPQIRERGLVIAPEGVPGLRTPIVFSRSALALDRPAPVLGSGDWAFPPPAGGPAGSRGSDGDS</sequence>
<dbReference type="Gene3D" id="3.30.1540.10">
    <property type="entry name" value="formyl-coa transferase, domain 3"/>
    <property type="match status" value="1"/>
</dbReference>
<dbReference type="OrthoDB" id="9806585at2"/>
<dbReference type="InterPro" id="IPR023606">
    <property type="entry name" value="CoA-Trfase_III_dom_1_sf"/>
</dbReference>
<dbReference type="PANTHER" id="PTHR48207">
    <property type="entry name" value="SUCCINATE--HYDROXYMETHYLGLUTARATE COA-TRANSFERASE"/>
    <property type="match status" value="1"/>
</dbReference>
<evidence type="ECO:0000256" key="1">
    <source>
        <dbReference type="ARBA" id="ARBA00022679"/>
    </source>
</evidence>
<dbReference type="PANTHER" id="PTHR48207:SF3">
    <property type="entry name" value="SUCCINATE--HYDROXYMETHYLGLUTARATE COA-TRANSFERASE"/>
    <property type="match status" value="1"/>
</dbReference>
<dbReference type="InterPro" id="IPR003673">
    <property type="entry name" value="CoA-Trfase_fam_III"/>
</dbReference>
<keyword evidence="1 3" id="KW-0808">Transferase</keyword>
<proteinExistence type="predicted"/>
<comment type="caution">
    <text evidence="3">The sequence shown here is derived from an EMBL/GenBank/DDBJ whole genome shotgun (WGS) entry which is preliminary data.</text>
</comment>